<evidence type="ECO:0000313" key="15">
    <source>
        <dbReference type="Proteomes" id="UP000231960"/>
    </source>
</evidence>
<keyword evidence="5" id="KW-0732">Signal</keyword>
<dbReference type="Gene3D" id="2.60.40.1120">
    <property type="entry name" value="Carboxypeptidase-like, regulatory domain"/>
    <property type="match status" value="1"/>
</dbReference>
<dbReference type="Pfam" id="PF07715">
    <property type="entry name" value="Plug"/>
    <property type="match status" value="1"/>
</dbReference>
<dbReference type="EMBL" id="NIPO01000001">
    <property type="protein sequence ID" value="PJR03944.1"/>
    <property type="molecule type" value="Genomic_DNA"/>
</dbReference>
<evidence type="ECO:0000256" key="5">
    <source>
        <dbReference type="ARBA" id="ARBA00022729"/>
    </source>
</evidence>
<sequence length="804" mass="91547">MRNYYLLIVLLLTVHHINAQHKLNGWVYNDGGEILSGASVRITNQSFSRQTTVNESGEYVFTDIVAGSYEITSSYQGKSVEYTVQIPEEKTFDIVFFTEQSGELDELTIQIESVKSQKEKEGFAMNVVETKEASLRNIQTNDLLDRTVGVRVRQNGGLGSGVNYNLNGMSGNAVRVMIDGVPISIFGSSFNLSSIPPALIERIEVYKGVLPAHLSDDAMGGIINVVMKKGKYTNANASLSYGSFNTFQANLFGNYSDEKSGLTFRFSGFYNYSDNDYEIWGKFVKQTLPNGQIEENLRVKRFNDAYKSYGSRFELGFVDVKWADEFFINYNGSYSYNEIQHGLYMTRPYKGRFSESEANIVNVNYAKKDIFIKGLTFRTNNQFGKRKTVVNDTVSWAYNWYGEKVVGIKGDYLKTPDGAQQGAPTILHVNRNVLASRSQLDYEITDNHKVGVNYFLDKMKRTDDDLMKTDLQRQFIPSGKNSKQILSAYYQARFFESRLKTNLFYKYYQQKTNKIDPAIQQGVIVQNQYERDFNTNGYGFAGSYLITDAVALLFSAEKAVRMPTDNEIYGEPDLNIVSNFGLKPEESNNINLGFKIGPYQVAKHRFSLGATGFIRDTKDKIMRRATSNLNDAVEQAPFENLGKTKSQGFEVELKYDYNEKLFLIAQASKFDSRYNVKYDNNGNVLSNYNVQLPNEPYLNAYVGLQYAAGEIIQKESSLNIYYDFNFVDSFYGIWVPRVVKGVEAFEIPQQFVHNAGLSYTFPSKQFVLSFDMNNIFNAQAYDNFAVQKPGRAFYVKLNYSFFKL</sequence>
<evidence type="ECO:0000259" key="13">
    <source>
        <dbReference type="Pfam" id="PF07715"/>
    </source>
</evidence>
<evidence type="ECO:0000313" key="14">
    <source>
        <dbReference type="EMBL" id="PJR03944.1"/>
    </source>
</evidence>
<keyword evidence="15" id="KW-1185">Reference proteome</keyword>
<dbReference type="Pfam" id="PF13620">
    <property type="entry name" value="CarboxypepD_reg"/>
    <property type="match status" value="1"/>
</dbReference>
<evidence type="ECO:0008006" key="16">
    <source>
        <dbReference type="Google" id="ProtNLM"/>
    </source>
</evidence>
<dbReference type="OrthoDB" id="9812892at2"/>
<proteinExistence type="inferred from homology"/>
<dbReference type="Gene3D" id="2.40.170.20">
    <property type="entry name" value="TonB-dependent receptor, beta-barrel domain"/>
    <property type="match status" value="1"/>
</dbReference>
<dbReference type="RefSeq" id="WP_100677510.1">
    <property type="nucleotide sequence ID" value="NZ_NIPO01000001.1"/>
</dbReference>
<dbReference type="InterPro" id="IPR036942">
    <property type="entry name" value="Beta-barrel_TonB_sf"/>
</dbReference>
<evidence type="ECO:0000256" key="11">
    <source>
        <dbReference type="RuleBase" id="RU003357"/>
    </source>
</evidence>
<dbReference type="SUPFAM" id="SSF56935">
    <property type="entry name" value="Porins"/>
    <property type="match status" value="1"/>
</dbReference>
<keyword evidence="4 10" id="KW-0812">Transmembrane</keyword>
<feature type="domain" description="TonB-dependent receptor-like beta-barrel" evidence="12">
    <location>
        <begin position="321"/>
        <end position="775"/>
    </location>
</feature>
<comment type="caution">
    <text evidence="14">The sequence shown here is derived from an EMBL/GenBank/DDBJ whole genome shotgun (WGS) entry which is preliminary data.</text>
</comment>
<protein>
    <recommendedName>
        <fullName evidence="16">TonB-dependent receptor</fullName>
    </recommendedName>
</protein>
<dbReference type="InterPro" id="IPR008969">
    <property type="entry name" value="CarboxyPept-like_regulatory"/>
</dbReference>
<dbReference type="Proteomes" id="UP000231960">
    <property type="component" value="Unassembled WGS sequence"/>
</dbReference>
<dbReference type="InterPro" id="IPR037066">
    <property type="entry name" value="Plug_dom_sf"/>
</dbReference>
<comment type="similarity">
    <text evidence="10 11">Belongs to the TonB-dependent receptor family.</text>
</comment>
<accession>A0A2M9R503</accession>
<dbReference type="PROSITE" id="PS52016">
    <property type="entry name" value="TONB_DEPENDENT_REC_3"/>
    <property type="match status" value="1"/>
</dbReference>
<dbReference type="InterPro" id="IPR039426">
    <property type="entry name" value="TonB-dep_rcpt-like"/>
</dbReference>
<evidence type="ECO:0000256" key="3">
    <source>
        <dbReference type="ARBA" id="ARBA00022452"/>
    </source>
</evidence>
<dbReference type="GO" id="GO:0015344">
    <property type="term" value="F:siderophore uptake transmembrane transporter activity"/>
    <property type="evidence" value="ECO:0007669"/>
    <property type="project" value="TreeGrafter"/>
</dbReference>
<keyword evidence="3 10" id="KW-1134">Transmembrane beta strand</keyword>
<organism evidence="14 15">
    <name type="scientific">Avrilella dinanensis</name>
    <dbReference type="NCBI Taxonomy" id="2008672"/>
    <lineage>
        <taxon>Bacteria</taxon>
        <taxon>Pseudomonadati</taxon>
        <taxon>Bacteroidota</taxon>
        <taxon>Flavobacteriia</taxon>
        <taxon>Flavobacteriales</taxon>
        <taxon>Flavobacteriaceae</taxon>
        <taxon>Avrilella</taxon>
    </lineage>
</organism>
<gene>
    <name evidence="14" type="ORF">CDL10_04945</name>
</gene>
<name>A0A2M9R503_9FLAO</name>
<keyword evidence="7 10" id="KW-0472">Membrane</keyword>
<keyword evidence="9 10" id="KW-0998">Cell outer membrane</keyword>
<evidence type="ECO:0000256" key="2">
    <source>
        <dbReference type="ARBA" id="ARBA00022448"/>
    </source>
</evidence>
<dbReference type="InterPro" id="IPR000531">
    <property type="entry name" value="Beta-barrel_TonB"/>
</dbReference>
<dbReference type="InterPro" id="IPR012910">
    <property type="entry name" value="Plug_dom"/>
</dbReference>
<feature type="domain" description="TonB-dependent receptor plug" evidence="13">
    <location>
        <begin position="125"/>
        <end position="222"/>
    </location>
</feature>
<dbReference type="SUPFAM" id="SSF49464">
    <property type="entry name" value="Carboxypeptidase regulatory domain-like"/>
    <property type="match status" value="1"/>
</dbReference>
<evidence type="ECO:0000256" key="6">
    <source>
        <dbReference type="ARBA" id="ARBA00023077"/>
    </source>
</evidence>
<evidence type="ECO:0000259" key="12">
    <source>
        <dbReference type="Pfam" id="PF00593"/>
    </source>
</evidence>
<keyword evidence="2 10" id="KW-0813">Transport</keyword>
<keyword evidence="6 11" id="KW-0798">TonB box</keyword>
<dbReference type="GO" id="GO:0009279">
    <property type="term" value="C:cell outer membrane"/>
    <property type="evidence" value="ECO:0007669"/>
    <property type="project" value="UniProtKB-SubCell"/>
</dbReference>
<keyword evidence="8" id="KW-0675">Receptor</keyword>
<evidence type="ECO:0000256" key="7">
    <source>
        <dbReference type="ARBA" id="ARBA00023136"/>
    </source>
</evidence>
<evidence type="ECO:0000256" key="4">
    <source>
        <dbReference type="ARBA" id="ARBA00022692"/>
    </source>
</evidence>
<evidence type="ECO:0000256" key="8">
    <source>
        <dbReference type="ARBA" id="ARBA00023170"/>
    </source>
</evidence>
<dbReference type="AlphaFoldDB" id="A0A2M9R503"/>
<comment type="subcellular location">
    <subcellularLocation>
        <location evidence="1 10">Cell outer membrane</location>
        <topology evidence="1 10">Multi-pass membrane protein</topology>
    </subcellularLocation>
</comment>
<dbReference type="PANTHER" id="PTHR30069:SF29">
    <property type="entry name" value="HEMOGLOBIN AND HEMOGLOBIN-HAPTOGLOBIN-BINDING PROTEIN 1-RELATED"/>
    <property type="match status" value="1"/>
</dbReference>
<evidence type="ECO:0000256" key="1">
    <source>
        <dbReference type="ARBA" id="ARBA00004571"/>
    </source>
</evidence>
<reference evidence="14 15" key="1">
    <citation type="submission" date="2017-06" db="EMBL/GenBank/DDBJ databases">
        <title>Description of Avrilella dinanensis gen. nov. sp. nov.</title>
        <authorList>
            <person name="Leyer C."/>
            <person name="Sassi M."/>
            <person name="Minet J."/>
            <person name="Kayal S."/>
            <person name="Cattoir V."/>
        </authorList>
    </citation>
    <scope>NUCLEOTIDE SEQUENCE [LARGE SCALE GENOMIC DNA]</scope>
    <source>
        <strain evidence="14 15">UR159</strain>
    </source>
</reference>
<evidence type="ECO:0000256" key="9">
    <source>
        <dbReference type="ARBA" id="ARBA00023237"/>
    </source>
</evidence>
<dbReference type="GO" id="GO:0044718">
    <property type="term" value="P:siderophore transmembrane transport"/>
    <property type="evidence" value="ECO:0007669"/>
    <property type="project" value="TreeGrafter"/>
</dbReference>
<evidence type="ECO:0000256" key="10">
    <source>
        <dbReference type="PROSITE-ProRule" id="PRU01360"/>
    </source>
</evidence>
<dbReference type="Pfam" id="PF00593">
    <property type="entry name" value="TonB_dep_Rec_b-barrel"/>
    <property type="match status" value="1"/>
</dbReference>
<dbReference type="Gene3D" id="2.170.130.10">
    <property type="entry name" value="TonB-dependent receptor, plug domain"/>
    <property type="match status" value="1"/>
</dbReference>
<dbReference type="PANTHER" id="PTHR30069">
    <property type="entry name" value="TONB-DEPENDENT OUTER MEMBRANE RECEPTOR"/>
    <property type="match status" value="1"/>
</dbReference>